<gene>
    <name evidence="2" type="ORF">EV356DRAFT_577165</name>
</gene>
<accession>A0A6A6H7D3</accession>
<feature type="signal peptide" evidence="1">
    <location>
        <begin position="1"/>
        <end position="27"/>
    </location>
</feature>
<evidence type="ECO:0000313" key="2">
    <source>
        <dbReference type="EMBL" id="KAF2234024.1"/>
    </source>
</evidence>
<name>A0A6A6H7D3_VIRVR</name>
<evidence type="ECO:0000256" key="1">
    <source>
        <dbReference type="SAM" id="SignalP"/>
    </source>
</evidence>
<proteinExistence type="predicted"/>
<dbReference type="EMBL" id="ML991802">
    <property type="protein sequence ID" value="KAF2234024.1"/>
    <property type="molecule type" value="Genomic_DNA"/>
</dbReference>
<keyword evidence="1" id="KW-0732">Signal</keyword>
<sequence length="352" mass="38479">MLSRLSLPVYVIYLVAVLHLYLDTALCAPTTGPARPLDVSLGPLAIQEDELAAEKGAWLYTSLAEYKDDLLTETLPGPSGTVTSSDTELNFLAKTAYNEYQDYLGKVSTKYGVQWSSADSDHRSAVMVILAIRNPKKDSQTKTLLFIASSAKGNNLMYGRAPNIPDPVPQLWEFITSCETKDKTQHRSGASCGEPNALSLFFQWAQREGLKPDDTVSALKGAKSIAWWRPVVMPRANKNQKKIQQQKYDALPQGEYKDPCSKNDGGRPGFGCDELLSKAGIITVPMVQEDLFGGSTLGDKIIATQAVSVLPSPACGPTRRFKRAVSGNGTFDESAIDTEYCKLDLKNSTRRS</sequence>
<dbReference type="AlphaFoldDB" id="A0A6A6H7D3"/>
<organism evidence="2 3">
    <name type="scientific">Viridothelium virens</name>
    <name type="common">Speckled blister lichen</name>
    <name type="synonym">Trypethelium virens</name>
    <dbReference type="NCBI Taxonomy" id="1048519"/>
    <lineage>
        <taxon>Eukaryota</taxon>
        <taxon>Fungi</taxon>
        <taxon>Dikarya</taxon>
        <taxon>Ascomycota</taxon>
        <taxon>Pezizomycotina</taxon>
        <taxon>Dothideomycetes</taxon>
        <taxon>Dothideomycetes incertae sedis</taxon>
        <taxon>Trypetheliales</taxon>
        <taxon>Trypetheliaceae</taxon>
        <taxon>Viridothelium</taxon>
    </lineage>
</organism>
<protein>
    <submittedName>
        <fullName evidence="2">Uncharacterized protein</fullName>
    </submittedName>
</protein>
<dbReference type="OrthoDB" id="10559093at2759"/>
<dbReference type="Proteomes" id="UP000800092">
    <property type="component" value="Unassembled WGS sequence"/>
</dbReference>
<evidence type="ECO:0000313" key="3">
    <source>
        <dbReference type="Proteomes" id="UP000800092"/>
    </source>
</evidence>
<feature type="chain" id="PRO_5025333904" evidence="1">
    <location>
        <begin position="28"/>
        <end position="352"/>
    </location>
</feature>
<reference evidence="2" key="1">
    <citation type="journal article" date="2020" name="Stud. Mycol.">
        <title>101 Dothideomycetes genomes: a test case for predicting lifestyles and emergence of pathogens.</title>
        <authorList>
            <person name="Haridas S."/>
            <person name="Albert R."/>
            <person name="Binder M."/>
            <person name="Bloem J."/>
            <person name="Labutti K."/>
            <person name="Salamov A."/>
            <person name="Andreopoulos B."/>
            <person name="Baker S."/>
            <person name="Barry K."/>
            <person name="Bills G."/>
            <person name="Bluhm B."/>
            <person name="Cannon C."/>
            <person name="Castanera R."/>
            <person name="Culley D."/>
            <person name="Daum C."/>
            <person name="Ezra D."/>
            <person name="Gonzalez J."/>
            <person name="Henrissat B."/>
            <person name="Kuo A."/>
            <person name="Liang C."/>
            <person name="Lipzen A."/>
            <person name="Lutzoni F."/>
            <person name="Magnuson J."/>
            <person name="Mondo S."/>
            <person name="Nolan M."/>
            <person name="Ohm R."/>
            <person name="Pangilinan J."/>
            <person name="Park H.-J."/>
            <person name="Ramirez L."/>
            <person name="Alfaro M."/>
            <person name="Sun H."/>
            <person name="Tritt A."/>
            <person name="Yoshinaga Y."/>
            <person name="Zwiers L.-H."/>
            <person name="Turgeon B."/>
            <person name="Goodwin S."/>
            <person name="Spatafora J."/>
            <person name="Crous P."/>
            <person name="Grigoriev I."/>
        </authorList>
    </citation>
    <scope>NUCLEOTIDE SEQUENCE</scope>
    <source>
        <strain evidence="2">Tuck. ex Michener</strain>
    </source>
</reference>
<keyword evidence="3" id="KW-1185">Reference proteome</keyword>